<dbReference type="EMBL" id="QKTW01000017">
    <property type="protein sequence ID" value="PZF72572.1"/>
    <property type="molecule type" value="Genomic_DNA"/>
</dbReference>
<keyword evidence="2" id="KW-1185">Reference proteome</keyword>
<dbReference type="OrthoDB" id="9151441at2"/>
<dbReference type="RefSeq" id="WP_110999163.1">
    <property type="nucleotide sequence ID" value="NZ_QKTW01000017.1"/>
</dbReference>
<organism evidence="1 2">
    <name type="scientific">Taibaiella soli</name>
    <dbReference type="NCBI Taxonomy" id="1649169"/>
    <lineage>
        <taxon>Bacteria</taxon>
        <taxon>Pseudomonadati</taxon>
        <taxon>Bacteroidota</taxon>
        <taxon>Chitinophagia</taxon>
        <taxon>Chitinophagales</taxon>
        <taxon>Chitinophagaceae</taxon>
        <taxon>Taibaiella</taxon>
    </lineage>
</organism>
<reference evidence="1 2" key="1">
    <citation type="submission" date="2018-06" db="EMBL/GenBank/DDBJ databases">
        <title>Mucibacter soli gen. nov., sp. nov., a new member of the family Chitinophagaceae producing mucin.</title>
        <authorList>
            <person name="Kim M.-K."/>
            <person name="Park S."/>
            <person name="Kim T.-S."/>
            <person name="Joung Y."/>
            <person name="Han J.-H."/>
            <person name="Kim S.B."/>
        </authorList>
    </citation>
    <scope>NUCLEOTIDE SEQUENCE [LARGE SCALE GENOMIC DNA]</scope>
    <source>
        <strain evidence="1 2">R1-15</strain>
    </source>
</reference>
<evidence type="ECO:0000313" key="1">
    <source>
        <dbReference type="EMBL" id="PZF72572.1"/>
    </source>
</evidence>
<dbReference type="Proteomes" id="UP000248745">
    <property type="component" value="Unassembled WGS sequence"/>
</dbReference>
<proteinExistence type="predicted"/>
<dbReference type="AlphaFoldDB" id="A0A2W2AGC5"/>
<gene>
    <name evidence="1" type="ORF">DN068_11955</name>
</gene>
<protein>
    <submittedName>
        <fullName evidence="1">Uncharacterized protein</fullName>
    </submittedName>
</protein>
<name>A0A2W2AGC5_9BACT</name>
<accession>A0A2W2AGC5</accession>
<sequence>MSSEYTLDQIPVAGKLPKEELMNLLSSLGEDIDQQGEQLKGEEGVRKDFFLNLFGQKAWIHTGHSFGFLPPSEPGSEFISIRHAGNIEADQNLKNTRIKVTLDRLRVADYPGSGQHLVLFDFYAQNQLPGTIEHLHFTNTYTAREGEQAGIIGYPVFVGLNVGTEGIAFRCFTVNVKNESDEKFLSFLDSDVFKSGLELSKQLQPAIAPLSKMALGISEAIAKRNRNVPVQSFYMGLDFSKISTRARLREGSYIAVQIPETLVTAWDWDEWVFNPSNGQLVHADEPTKLIPYNYIVFGISRYE</sequence>
<comment type="caution">
    <text evidence="1">The sequence shown here is derived from an EMBL/GenBank/DDBJ whole genome shotgun (WGS) entry which is preliminary data.</text>
</comment>
<evidence type="ECO:0000313" key="2">
    <source>
        <dbReference type="Proteomes" id="UP000248745"/>
    </source>
</evidence>